<dbReference type="EMBL" id="BLYJ01000039">
    <property type="protein sequence ID" value="GFO89248.1"/>
    <property type="molecule type" value="Genomic_DNA"/>
</dbReference>
<gene>
    <name evidence="7" type="ORF">BUFA31_24120</name>
</gene>
<evidence type="ECO:0000256" key="3">
    <source>
        <dbReference type="ARBA" id="ARBA00022806"/>
    </source>
</evidence>
<dbReference type="Proteomes" id="UP000620147">
    <property type="component" value="Unassembled WGS sequence"/>
</dbReference>
<accession>A0ABQ1E2P3</accession>
<name>A0ABQ1E2P3_9FIRM</name>
<dbReference type="RefSeq" id="WP_201309142.1">
    <property type="nucleotide sequence ID" value="NZ_BLYJ01000039.1"/>
</dbReference>
<evidence type="ECO:0000313" key="7">
    <source>
        <dbReference type="EMBL" id="GFO89248.1"/>
    </source>
</evidence>
<keyword evidence="2 5" id="KW-0378">Hydrolase</keyword>
<dbReference type="PANTHER" id="PTHR11070:SF3">
    <property type="entry name" value="DNA 3'-5' HELICASE"/>
    <property type="match status" value="1"/>
</dbReference>
<evidence type="ECO:0000256" key="2">
    <source>
        <dbReference type="ARBA" id="ARBA00022801"/>
    </source>
</evidence>
<feature type="binding site" evidence="5">
    <location>
        <begin position="42"/>
        <end position="49"/>
    </location>
    <ligand>
        <name>ATP</name>
        <dbReference type="ChEBI" id="CHEBI:30616"/>
    </ligand>
</feature>
<evidence type="ECO:0000256" key="5">
    <source>
        <dbReference type="PROSITE-ProRule" id="PRU00560"/>
    </source>
</evidence>
<feature type="domain" description="UvrD-like helicase ATP-binding" evidence="6">
    <location>
        <begin position="21"/>
        <end position="318"/>
    </location>
</feature>
<keyword evidence="8" id="KW-1185">Reference proteome</keyword>
<evidence type="ECO:0000256" key="1">
    <source>
        <dbReference type="ARBA" id="ARBA00022741"/>
    </source>
</evidence>
<dbReference type="PROSITE" id="PS51198">
    <property type="entry name" value="UVRD_HELICASE_ATP_BIND"/>
    <property type="match status" value="1"/>
</dbReference>
<dbReference type="Pfam" id="PF00580">
    <property type="entry name" value="UvrD-helicase"/>
    <property type="match status" value="1"/>
</dbReference>
<dbReference type="InterPro" id="IPR000212">
    <property type="entry name" value="DNA_helicase_UvrD/REP"/>
</dbReference>
<dbReference type="GO" id="GO:0004386">
    <property type="term" value="F:helicase activity"/>
    <property type="evidence" value="ECO:0007669"/>
    <property type="project" value="UniProtKB-KW"/>
</dbReference>
<dbReference type="InterPro" id="IPR027417">
    <property type="entry name" value="P-loop_NTPase"/>
</dbReference>
<dbReference type="PANTHER" id="PTHR11070">
    <property type="entry name" value="UVRD / RECB / PCRA DNA HELICASE FAMILY MEMBER"/>
    <property type="match status" value="1"/>
</dbReference>
<sequence length="638" mass="73046">MEWQISNQNIQTVEKLLLPHGAHFSEDAIKVIRCWHSTDVAACPGSGKTTVLLAKLKLLADKMPLEKGAGICVLSHTNVAVNEIKNRLSDSADRLLAYPNYIGTIQSFIDRFVTMPYLRNISRQNIQVVDSLTYAQYMLNKIQHNVKYKALDYVTKYNFETGGQFSERINHTQALYIRDDGALCVGKQRRPLAGAEKASTKQYKELLTELLNDEGIIRYQDAYAYARTAINELPTAYTDLFSSRFQYVFVDEYQDCDDIQRQVIASIFDSTKCTIFKIGDSDQAIYNSDENTTPDWIPQPNFLPIRTSCRFSQEIANVLSKLKKDNTDIITLTGETGVKPVLLIFSPETIDRVIYGFISELEAHGLYDNNGIYKAIGAIKKVDSSGLKIGSYWAKFDSSSNRKNENNYWTLVDEIIQSLSDGRLYTAEQTVRKLLCRVFHHVSRIHSSSGKEYTLSTLKKTLDEKYSEPYRQWIYEMSRMPIIDRHSIDQMVRQRINDLLRINNPNLIDIFDKLPVHFLNGHIVIDHPSIPEKNILIDPIRGRRIVFDTIHRVKGETHDATLYLETDRHGASDLKRILPYFGVGHCGSAKLYDYSRKLAYVGMSRPQKLLCVAMQEKTYRQSNGAFDDDWEIVDLTDC</sequence>
<keyword evidence="1 5" id="KW-0547">Nucleotide-binding</keyword>
<evidence type="ECO:0000313" key="8">
    <source>
        <dbReference type="Proteomes" id="UP000620147"/>
    </source>
</evidence>
<dbReference type="Gene3D" id="3.40.50.300">
    <property type="entry name" value="P-loop containing nucleotide triphosphate hydrolases"/>
    <property type="match status" value="1"/>
</dbReference>
<keyword evidence="3 5" id="KW-0347">Helicase</keyword>
<evidence type="ECO:0000259" key="6">
    <source>
        <dbReference type="PROSITE" id="PS51198"/>
    </source>
</evidence>
<keyword evidence="4 5" id="KW-0067">ATP-binding</keyword>
<comment type="caution">
    <text evidence="7">The sequence shown here is derived from an EMBL/GenBank/DDBJ whole genome shotgun (WGS) entry which is preliminary data.</text>
</comment>
<organism evidence="7 8">
    <name type="scientific">Butyricicoccus faecihominis</name>
    <dbReference type="NCBI Taxonomy" id="1712515"/>
    <lineage>
        <taxon>Bacteria</taxon>
        <taxon>Bacillati</taxon>
        <taxon>Bacillota</taxon>
        <taxon>Clostridia</taxon>
        <taxon>Eubacteriales</taxon>
        <taxon>Butyricicoccaceae</taxon>
        <taxon>Butyricicoccus</taxon>
    </lineage>
</organism>
<reference evidence="7 8" key="1">
    <citation type="submission" date="2020-06" db="EMBL/GenBank/DDBJ databases">
        <title>Characterization of fructooligosaccharide metabolism and fructooligosaccharide-degrading enzymes in human commensal butyrate producers.</title>
        <authorList>
            <person name="Tanno H."/>
            <person name="Fujii T."/>
            <person name="Hirano K."/>
            <person name="Maeno S."/>
            <person name="Tonozuka T."/>
            <person name="Sakamoto M."/>
            <person name="Ohkuma M."/>
            <person name="Tochio T."/>
            <person name="Endo A."/>
        </authorList>
    </citation>
    <scope>NUCLEOTIDE SEQUENCE [LARGE SCALE GENOMIC DNA]</scope>
    <source>
        <strain evidence="7 8">JCM 31056</strain>
    </source>
</reference>
<protein>
    <submittedName>
        <fullName evidence="7">DNA helicase</fullName>
    </submittedName>
</protein>
<evidence type="ECO:0000256" key="4">
    <source>
        <dbReference type="ARBA" id="ARBA00022840"/>
    </source>
</evidence>
<proteinExistence type="predicted"/>
<dbReference type="InterPro" id="IPR014016">
    <property type="entry name" value="UvrD-like_ATP-bd"/>
</dbReference>
<dbReference type="SUPFAM" id="SSF52540">
    <property type="entry name" value="P-loop containing nucleoside triphosphate hydrolases"/>
    <property type="match status" value="1"/>
</dbReference>